<dbReference type="Pfam" id="PF13481">
    <property type="entry name" value="AAA_25"/>
    <property type="match status" value="1"/>
</dbReference>
<dbReference type="EMBL" id="CP078145">
    <property type="protein sequence ID" value="QXN90310.1"/>
    <property type="molecule type" value="Genomic_DNA"/>
</dbReference>
<sequence length="448" mass="49620">MNGPEWEQPEMCDIEAEQQILGAALYTEDNAEVAAMVADVPTEAFYRPAHQLLHSTLVELVRAGQPADPVVVLEKASSRGELGADTGRLRIITLELLGKGVPGSVPYFADRIITLWHARTAVGEATRLIQKLHVLARNGDLALTGQVVARAREALDMDFTDPVSPGEVALPPSVAELLAGSDSYDWLIPQLFEYGDRMILTGIEGLGKSTLLAQIACAVTAGLHPFLAAPIIGAGAPRTSSHRVLVIDAENLPGQLRRRYRDLVDRVDVVCAQQNHPRPDWNDELRIEARPDGVRLEDPRELRRIEAAIAAHRPALVVAGPLYRLNALDTEAADGARELVRILDRLRVKYRFALLLEGHIPHAADGRSRSVRPIGSSLLLRWPEFGYGIVPARGHEDDEHPNVVNLRQWRYARDERLFPHELYHSTFGLPWTPADAYFRVCRSRGIFA</sequence>
<evidence type="ECO:0000313" key="3">
    <source>
        <dbReference type="Proteomes" id="UP000694257"/>
    </source>
</evidence>
<evidence type="ECO:0000313" key="2">
    <source>
        <dbReference type="EMBL" id="QXN90310.1"/>
    </source>
</evidence>
<reference evidence="2 3" key="1">
    <citation type="submission" date="2021-07" db="EMBL/GenBank/DDBJ databases">
        <title>Whole Genome Sequence of Nocardia Iowensis.</title>
        <authorList>
            <person name="Lamm A."/>
            <person name="Collins-Fairclough A.M."/>
            <person name="Bunk B."/>
            <person name="Sproer C."/>
        </authorList>
    </citation>
    <scope>NUCLEOTIDE SEQUENCE [LARGE SCALE GENOMIC DNA]</scope>
    <source>
        <strain evidence="2 3">NRRL 5646</strain>
    </source>
</reference>
<dbReference type="Pfam" id="PF00772">
    <property type="entry name" value="DnaB"/>
    <property type="match status" value="1"/>
</dbReference>
<dbReference type="Proteomes" id="UP000694257">
    <property type="component" value="Chromosome"/>
</dbReference>
<keyword evidence="3" id="KW-1185">Reference proteome</keyword>
<name>A0ABX8RL36_NOCIO</name>
<dbReference type="InterPro" id="IPR007693">
    <property type="entry name" value="DNA_helicase_DnaB-like_N"/>
</dbReference>
<dbReference type="RefSeq" id="WP_218471182.1">
    <property type="nucleotide sequence ID" value="NZ_BAABJN010000006.1"/>
</dbReference>
<accession>A0ABX8RL36</accession>
<feature type="domain" description="DNA helicase DnaB-like N-terminal" evidence="1">
    <location>
        <begin position="12"/>
        <end position="84"/>
    </location>
</feature>
<proteinExistence type="predicted"/>
<evidence type="ECO:0000259" key="1">
    <source>
        <dbReference type="Pfam" id="PF00772"/>
    </source>
</evidence>
<gene>
    <name evidence="2" type="ORF">KV110_33610</name>
</gene>
<protein>
    <submittedName>
        <fullName evidence="2">AAA family ATPase</fullName>
    </submittedName>
</protein>
<organism evidence="2 3">
    <name type="scientific">Nocardia iowensis</name>
    <dbReference type="NCBI Taxonomy" id="204891"/>
    <lineage>
        <taxon>Bacteria</taxon>
        <taxon>Bacillati</taxon>
        <taxon>Actinomycetota</taxon>
        <taxon>Actinomycetes</taxon>
        <taxon>Mycobacteriales</taxon>
        <taxon>Nocardiaceae</taxon>
        <taxon>Nocardia</taxon>
    </lineage>
</organism>